<keyword evidence="6" id="KW-1185">Reference proteome</keyword>
<evidence type="ECO:0000256" key="2">
    <source>
        <dbReference type="ARBA" id="ARBA00023125"/>
    </source>
</evidence>
<dbReference type="AlphaFoldDB" id="A0A6B8RF42"/>
<dbReference type="RefSeq" id="WP_155698972.1">
    <property type="nucleotide sequence ID" value="NZ_CP034235.1"/>
</dbReference>
<reference evidence="6" key="1">
    <citation type="submission" date="2018-11" db="EMBL/GenBank/DDBJ databases">
        <title>Complete genome sequence of Paenibacillus sp. ML311-T8.</title>
        <authorList>
            <person name="Nam Y.-D."/>
            <person name="Kang J."/>
            <person name="Chung W.-H."/>
            <person name="Park Y.S."/>
        </authorList>
    </citation>
    <scope>NUCLEOTIDE SEQUENCE [LARGE SCALE GENOMIC DNA]</scope>
    <source>
        <strain evidence="6">ML311-T8</strain>
    </source>
</reference>
<gene>
    <name evidence="5" type="ORF">EHS13_03165</name>
</gene>
<dbReference type="InterPro" id="IPR009057">
    <property type="entry name" value="Homeodomain-like_sf"/>
</dbReference>
<dbReference type="Gene3D" id="1.10.10.60">
    <property type="entry name" value="Homeodomain-like"/>
    <property type="match status" value="2"/>
</dbReference>
<dbReference type="PANTHER" id="PTHR43280">
    <property type="entry name" value="ARAC-FAMILY TRANSCRIPTIONAL REGULATOR"/>
    <property type="match status" value="1"/>
</dbReference>
<dbReference type="PANTHER" id="PTHR43280:SF2">
    <property type="entry name" value="HTH-TYPE TRANSCRIPTIONAL REGULATOR EXSA"/>
    <property type="match status" value="1"/>
</dbReference>
<accession>A0A6B8RF42</accession>
<name>A0A6B8RF42_9BACL</name>
<dbReference type="KEGG" id="ppsc:EHS13_03165"/>
<dbReference type="EMBL" id="CP034235">
    <property type="protein sequence ID" value="QGQ93976.1"/>
    <property type="molecule type" value="Genomic_DNA"/>
</dbReference>
<feature type="domain" description="HTH araC/xylS-type" evidence="4">
    <location>
        <begin position="183"/>
        <end position="281"/>
    </location>
</feature>
<dbReference type="Gene3D" id="2.60.120.280">
    <property type="entry name" value="Regulatory protein AraC"/>
    <property type="match status" value="1"/>
</dbReference>
<sequence>MLNDLQYANLGFRYPHVPYDAPVQLAAIGWENIDSMQYRWNGLLRGETEHYLLQYTLKGEGAIRIGTETTLLREGQAFLVKIPSDHYYYLPSTSSNWEFIFATLTGEEARKAWHWLIQQIGNIHRFELDSQVVQTLKLMFRKAYLNEVSDSYQAAGLAFQLLMELYRGGQYTGNTNDLPEEIQQAIAFMNANYAHNTSISEVAGHVGLSSYYFIRLFQQHTKLTPHQYMTHIRMEKAVQLLRKSTLPIEEIAEKVGFSSGNYFIKVFRKWVGMSPGQFRRAKETPPFDRIIFH</sequence>
<dbReference type="Pfam" id="PF02311">
    <property type="entry name" value="AraC_binding"/>
    <property type="match status" value="1"/>
</dbReference>
<keyword evidence="2" id="KW-0238">DNA-binding</keyword>
<dbReference type="SMART" id="SM00342">
    <property type="entry name" value="HTH_ARAC"/>
    <property type="match status" value="1"/>
</dbReference>
<evidence type="ECO:0000313" key="5">
    <source>
        <dbReference type="EMBL" id="QGQ93976.1"/>
    </source>
</evidence>
<dbReference type="Proteomes" id="UP000426246">
    <property type="component" value="Chromosome"/>
</dbReference>
<keyword evidence="1" id="KW-0805">Transcription regulation</keyword>
<dbReference type="OrthoDB" id="2237754at2"/>
<dbReference type="InterPro" id="IPR020449">
    <property type="entry name" value="Tscrpt_reg_AraC-type_HTH"/>
</dbReference>
<evidence type="ECO:0000256" key="1">
    <source>
        <dbReference type="ARBA" id="ARBA00023015"/>
    </source>
</evidence>
<dbReference type="PROSITE" id="PS01124">
    <property type="entry name" value="HTH_ARAC_FAMILY_2"/>
    <property type="match status" value="1"/>
</dbReference>
<dbReference type="GO" id="GO:0003700">
    <property type="term" value="F:DNA-binding transcription factor activity"/>
    <property type="evidence" value="ECO:0007669"/>
    <property type="project" value="InterPro"/>
</dbReference>
<keyword evidence="3" id="KW-0804">Transcription</keyword>
<dbReference type="SUPFAM" id="SSF46689">
    <property type="entry name" value="Homeodomain-like"/>
    <property type="match status" value="2"/>
</dbReference>
<dbReference type="SUPFAM" id="SSF51215">
    <property type="entry name" value="Regulatory protein AraC"/>
    <property type="match status" value="1"/>
</dbReference>
<proteinExistence type="predicted"/>
<dbReference type="PRINTS" id="PR00032">
    <property type="entry name" value="HTHARAC"/>
</dbReference>
<dbReference type="Pfam" id="PF12833">
    <property type="entry name" value="HTH_18"/>
    <property type="match status" value="1"/>
</dbReference>
<dbReference type="GO" id="GO:0043565">
    <property type="term" value="F:sequence-specific DNA binding"/>
    <property type="evidence" value="ECO:0007669"/>
    <property type="project" value="InterPro"/>
</dbReference>
<protein>
    <submittedName>
        <fullName evidence="5">AraC family transcriptional regulator</fullName>
    </submittedName>
</protein>
<evidence type="ECO:0000256" key="3">
    <source>
        <dbReference type="ARBA" id="ARBA00023163"/>
    </source>
</evidence>
<dbReference type="InterPro" id="IPR018060">
    <property type="entry name" value="HTH_AraC"/>
</dbReference>
<dbReference type="InterPro" id="IPR018062">
    <property type="entry name" value="HTH_AraC-typ_CS"/>
</dbReference>
<evidence type="ECO:0000259" key="4">
    <source>
        <dbReference type="PROSITE" id="PS01124"/>
    </source>
</evidence>
<evidence type="ECO:0000313" key="6">
    <source>
        <dbReference type="Proteomes" id="UP000426246"/>
    </source>
</evidence>
<organism evidence="5 6">
    <name type="scientific">Paenibacillus psychroresistens</name>
    <dbReference type="NCBI Taxonomy" id="1778678"/>
    <lineage>
        <taxon>Bacteria</taxon>
        <taxon>Bacillati</taxon>
        <taxon>Bacillota</taxon>
        <taxon>Bacilli</taxon>
        <taxon>Bacillales</taxon>
        <taxon>Paenibacillaceae</taxon>
        <taxon>Paenibacillus</taxon>
    </lineage>
</organism>
<dbReference type="InterPro" id="IPR037923">
    <property type="entry name" value="HTH-like"/>
</dbReference>
<dbReference type="PROSITE" id="PS00041">
    <property type="entry name" value="HTH_ARAC_FAMILY_1"/>
    <property type="match status" value="1"/>
</dbReference>
<dbReference type="InterPro" id="IPR003313">
    <property type="entry name" value="AraC-bd"/>
</dbReference>